<dbReference type="Pfam" id="PF03918">
    <property type="entry name" value="CcmH"/>
    <property type="match status" value="1"/>
</dbReference>
<dbReference type="PANTHER" id="PTHR47870:SF1">
    <property type="entry name" value="CYTOCHROME C-TYPE BIOGENESIS PROTEIN CCMH"/>
    <property type="match status" value="1"/>
</dbReference>
<dbReference type="Gene3D" id="1.10.8.640">
    <property type="entry name" value="Cytochrome C biogenesis protein"/>
    <property type="match status" value="1"/>
</dbReference>
<dbReference type="EMBL" id="SRPF01000001">
    <property type="protein sequence ID" value="TGN41264.1"/>
    <property type="molecule type" value="Genomic_DNA"/>
</dbReference>
<dbReference type="Proteomes" id="UP000298325">
    <property type="component" value="Unassembled WGS sequence"/>
</dbReference>
<dbReference type="PANTHER" id="PTHR47870">
    <property type="entry name" value="CYTOCHROME C-TYPE BIOGENESIS PROTEIN CCMH"/>
    <property type="match status" value="1"/>
</dbReference>
<feature type="transmembrane region" description="Helical" evidence="7">
    <location>
        <begin position="107"/>
        <end position="128"/>
    </location>
</feature>
<feature type="signal peptide" evidence="7">
    <location>
        <begin position="1"/>
        <end position="22"/>
    </location>
</feature>
<dbReference type="InterPro" id="IPR038297">
    <property type="entry name" value="CcmH/CycL/NrfF/Ccl2_sf"/>
</dbReference>
<keyword evidence="7" id="KW-0812">Transmembrane</keyword>
<gene>
    <name evidence="9" type="ORF">E5Q11_01540</name>
</gene>
<feature type="domain" description="CcmH/CycL/Ccl2/NrfF N-terminal" evidence="8">
    <location>
        <begin position="12"/>
        <end position="153"/>
    </location>
</feature>
<protein>
    <recommendedName>
        <fullName evidence="7">Cytochrome c-type biogenesis protein</fullName>
    </recommendedName>
</protein>
<organism evidence="9 10">
    <name type="scientific">Marinobacter confluentis</name>
    <dbReference type="NCBI Taxonomy" id="1697557"/>
    <lineage>
        <taxon>Bacteria</taxon>
        <taxon>Pseudomonadati</taxon>
        <taxon>Pseudomonadota</taxon>
        <taxon>Gammaproteobacteria</taxon>
        <taxon>Pseudomonadales</taxon>
        <taxon>Marinobacteraceae</taxon>
        <taxon>Marinobacter</taxon>
    </lineage>
</organism>
<dbReference type="RefSeq" id="WP_135801650.1">
    <property type="nucleotide sequence ID" value="NZ_SRPF01000001.1"/>
</dbReference>
<accession>A0A4Z1BEY9</accession>
<evidence type="ECO:0000256" key="5">
    <source>
        <dbReference type="ARBA" id="ARBA00022748"/>
    </source>
</evidence>
<comment type="function">
    <text evidence="7">Possible subunit of a heme lyase.</text>
</comment>
<dbReference type="InterPro" id="IPR051263">
    <property type="entry name" value="C-type_cytochrome_biogenesis"/>
</dbReference>
<keyword evidence="3 7" id="KW-0479">Metal-binding</keyword>
<evidence type="ECO:0000256" key="1">
    <source>
        <dbReference type="ARBA" id="ARBA00010342"/>
    </source>
</evidence>
<keyword evidence="7" id="KW-1133">Transmembrane helix</keyword>
<sequence length="163" mass="18151">MTAPARVGILLALMLSSVSVFGQSQDVYQFDSREQEQRFQTLIAELRCPKCQNQNIADSNAPISKDMREAVYRMMSDGASNEEITNALVSRFGEFVRYKPEVDSRTIMLWATPALVVFIGVVVVLLTVRRSGRAGPAAGALTDEERARASRLLYDEDQNDRSS</sequence>
<evidence type="ECO:0000259" key="8">
    <source>
        <dbReference type="Pfam" id="PF03918"/>
    </source>
</evidence>
<keyword evidence="5" id="KW-0201">Cytochrome c-type biogenesis</keyword>
<dbReference type="AlphaFoldDB" id="A0A4Z1BEY9"/>
<evidence type="ECO:0000256" key="3">
    <source>
        <dbReference type="ARBA" id="ARBA00022723"/>
    </source>
</evidence>
<comment type="caution">
    <text evidence="9">The sequence shown here is derived from an EMBL/GenBank/DDBJ whole genome shotgun (WGS) entry which is preliminary data.</text>
</comment>
<evidence type="ECO:0000256" key="6">
    <source>
        <dbReference type="ARBA" id="ARBA00023004"/>
    </source>
</evidence>
<evidence type="ECO:0000313" key="10">
    <source>
        <dbReference type="Proteomes" id="UP000298325"/>
    </source>
</evidence>
<keyword evidence="2 7" id="KW-0349">Heme</keyword>
<evidence type="ECO:0000256" key="7">
    <source>
        <dbReference type="RuleBase" id="RU364112"/>
    </source>
</evidence>
<name>A0A4Z1BEY9_9GAMM</name>
<dbReference type="CDD" id="cd16378">
    <property type="entry name" value="CcmH_N"/>
    <property type="match status" value="1"/>
</dbReference>
<evidence type="ECO:0000256" key="4">
    <source>
        <dbReference type="ARBA" id="ARBA00022729"/>
    </source>
</evidence>
<keyword evidence="7" id="KW-0472">Membrane</keyword>
<comment type="similarity">
    <text evidence="1 7">Belongs to the CcmH/CycL/Ccl2/NrfF family.</text>
</comment>
<keyword evidence="10" id="KW-1185">Reference proteome</keyword>
<reference evidence="9 10" key="1">
    <citation type="submission" date="2019-04" db="EMBL/GenBank/DDBJ databases">
        <authorList>
            <person name="Park S."/>
            <person name="Yoon J.-H."/>
        </authorList>
    </citation>
    <scope>NUCLEOTIDE SEQUENCE [LARGE SCALE GENOMIC DNA]</scope>
    <source>
        <strain evidence="9 10">HJM-18</strain>
    </source>
</reference>
<dbReference type="GO" id="GO:0005886">
    <property type="term" value="C:plasma membrane"/>
    <property type="evidence" value="ECO:0007669"/>
    <property type="project" value="TreeGrafter"/>
</dbReference>
<keyword evidence="6 7" id="KW-0408">Iron</keyword>
<dbReference type="OrthoDB" id="9804975at2"/>
<dbReference type="GO" id="GO:0017004">
    <property type="term" value="P:cytochrome complex assembly"/>
    <property type="evidence" value="ECO:0007669"/>
    <property type="project" value="UniProtKB-KW"/>
</dbReference>
<dbReference type="FunFam" id="1.10.8.640:FF:000001">
    <property type="entry name" value="Cytochrome c-type biogenesis protein"/>
    <property type="match status" value="1"/>
</dbReference>
<keyword evidence="4 7" id="KW-0732">Signal</keyword>
<dbReference type="GO" id="GO:0046872">
    <property type="term" value="F:metal ion binding"/>
    <property type="evidence" value="ECO:0007669"/>
    <property type="project" value="UniProtKB-KW"/>
</dbReference>
<dbReference type="InterPro" id="IPR005616">
    <property type="entry name" value="CcmH/CycL/Ccl2/NrfF_N"/>
</dbReference>
<evidence type="ECO:0000256" key="2">
    <source>
        <dbReference type="ARBA" id="ARBA00022617"/>
    </source>
</evidence>
<evidence type="ECO:0000313" key="9">
    <source>
        <dbReference type="EMBL" id="TGN41264.1"/>
    </source>
</evidence>
<feature type="chain" id="PRO_5021513492" description="Cytochrome c-type biogenesis protein" evidence="7">
    <location>
        <begin position="23"/>
        <end position="163"/>
    </location>
</feature>
<proteinExistence type="inferred from homology"/>